<evidence type="ECO:0000313" key="2">
    <source>
        <dbReference type="EMBL" id="SMA38791.1"/>
    </source>
</evidence>
<sequence>MVVLKKPKTSQQHRQRDRDQDPDQNRAEQSIRSQIPKRKEDEGIEKTRVGERKTTLWSEARTKMMGNQYHLPEDVDEDELDEELAALEEELLDQSIEKEFEKLLSAEFSSLAITRYHALMRKHGIDKELLAFRFKEAAGKANQLEKIAADLQAFGKGMSDAIRSSLKGDESKTADLFAGYITMLHELAGSIKESTISASAIGGLVRNLSSTLGEIPSERRKVCINHAYLGQDKQWQKLKCPEGEVVQLLDAFHAAQAYKEFLLDMDMLMDAAGSSTPDSDDDGESEVEPVGDSSHHDTDVGLITYPDIGQNIDDGNTTPVNPSSGIQFEDSTEQVENKKEPVNNSLPQDFFLNWSQPAPLPVSSTSLKPHVPPASQPQPPEAKPSVSLQPTTVSNPPTSSGESLYPSLEGLMKPKPARGPQVPDRNLKPRYFLDEFKPVQPDIVKPAPQPAPLPAPVLPKDTEQKKRPQTKPVTQPEPQSLPWPAPARAMVKTKPVKPNKQQEILDTIRNKVNEAGEDTGKQKELTSHINKLVEVSDRRIVEDTRDIADRKTTKGKIFRRMGTRAGLRALTEVVVPPDLQPREVMKANEKQPWEPSRVYRTLIALLEEPLVCYRDKRKIIMPEQVRKLSQEELRPHVKRLTQTCSEKNRQVALKNLPVIENFLANRHYPFRYYEGGRDRMDAGSLGEDFRITTQDVYEGLIGFPFCSFETYFRIQDFKDNVRRRLLCEMFSEKTVSFIFSVLNGEAVRSNRCPDDAGILGRVQHTSDTRMALRYSPSEDNYYLQIIRKGGLHICRCGREANAYFQKDKGCNVLFQAIGVPMIRDDPDKTKMVVPRFETLPYKPTF</sequence>
<dbReference type="Proteomes" id="UP000196573">
    <property type="component" value="Unassembled WGS sequence"/>
</dbReference>
<dbReference type="EMBL" id="FWPT01000002">
    <property type="protein sequence ID" value="SMA38791.1"/>
    <property type="molecule type" value="Genomic_DNA"/>
</dbReference>
<reference evidence="2 3" key="1">
    <citation type="submission" date="2017-03" db="EMBL/GenBank/DDBJ databases">
        <authorList>
            <person name="Afonso C.L."/>
            <person name="Miller P.J."/>
            <person name="Scott M.A."/>
            <person name="Spackman E."/>
            <person name="Goraichik I."/>
            <person name="Dimitrov K.M."/>
            <person name="Suarez D.L."/>
            <person name="Swayne D.E."/>
        </authorList>
    </citation>
    <scope>NUCLEOTIDE SEQUENCE [LARGE SCALE GENOMIC DNA]</scope>
    <source>
        <strain evidence="2">SB41UT1</strain>
    </source>
</reference>
<accession>A0A1X7AGQ3</accession>
<feature type="compositionally biased region" description="Basic and acidic residues" evidence="1">
    <location>
        <begin position="14"/>
        <end position="26"/>
    </location>
</feature>
<feature type="compositionally biased region" description="Pro residues" evidence="1">
    <location>
        <begin position="370"/>
        <end position="382"/>
    </location>
</feature>
<protein>
    <submittedName>
        <fullName evidence="2">Uncharacterized protein</fullName>
    </submittedName>
</protein>
<evidence type="ECO:0000256" key="1">
    <source>
        <dbReference type="SAM" id="MobiDB-lite"/>
    </source>
</evidence>
<feature type="region of interest" description="Disordered" evidence="1">
    <location>
        <begin position="272"/>
        <end position="426"/>
    </location>
</feature>
<feature type="compositionally biased region" description="Polar residues" evidence="1">
    <location>
        <begin position="386"/>
        <end position="402"/>
    </location>
</feature>
<feature type="compositionally biased region" description="Polar residues" evidence="1">
    <location>
        <begin position="313"/>
        <end position="326"/>
    </location>
</feature>
<evidence type="ECO:0000313" key="3">
    <source>
        <dbReference type="Proteomes" id="UP000196573"/>
    </source>
</evidence>
<organism evidence="2 3">
    <name type="scientific">Parendozoicomonas haliclonae</name>
    <dbReference type="NCBI Taxonomy" id="1960125"/>
    <lineage>
        <taxon>Bacteria</taxon>
        <taxon>Pseudomonadati</taxon>
        <taxon>Pseudomonadota</taxon>
        <taxon>Gammaproteobacteria</taxon>
        <taxon>Oceanospirillales</taxon>
        <taxon>Endozoicomonadaceae</taxon>
        <taxon>Parendozoicomonas</taxon>
    </lineage>
</organism>
<feature type="compositionally biased region" description="Basic and acidic residues" evidence="1">
    <location>
        <begin position="37"/>
        <end position="53"/>
    </location>
</feature>
<dbReference type="AlphaFoldDB" id="A0A1X7AGQ3"/>
<feature type="compositionally biased region" description="Basic residues" evidence="1">
    <location>
        <begin position="1"/>
        <end position="13"/>
    </location>
</feature>
<dbReference type="RefSeq" id="WP_087107384.1">
    <property type="nucleotide sequence ID" value="NZ_CBCSCN010000001.1"/>
</dbReference>
<feature type="region of interest" description="Disordered" evidence="1">
    <location>
        <begin position="441"/>
        <end position="485"/>
    </location>
</feature>
<feature type="compositionally biased region" description="Acidic residues" evidence="1">
    <location>
        <begin position="278"/>
        <end position="289"/>
    </location>
</feature>
<gene>
    <name evidence="2" type="ORF">EHSB41UT_00928</name>
</gene>
<proteinExistence type="predicted"/>
<keyword evidence="3" id="KW-1185">Reference proteome</keyword>
<feature type="region of interest" description="Disordered" evidence="1">
    <location>
        <begin position="1"/>
        <end position="53"/>
    </location>
</feature>
<name>A0A1X7AGQ3_9GAMM</name>
<feature type="compositionally biased region" description="Pro residues" evidence="1">
    <location>
        <begin position="447"/>
        <end position="457"/>
    </location>
</feature>